<proteinExistence type="inferred from homology"/>
<evidence type="ECO:0000256" key="1">
    <source>
        <dbReference type="ARBA" id="ARBA00004202"/>
    </source>
</evidence>
<evidence type="ECO:0000256" key="6">
    <source>
        <dbReference type="ARBA" id="ARBA00023136"/>
    </source>
</evidence>
<dbReference type="Gene3D" id="3.40.50.12580">
    <property type="match status" value="1"/>
</dbReference>
<dbReference type="Pfam" id="PF04464">
    <property type="entry name" value="Glyphos_transf"/>
    <property type="match status" value="1"/>
</dbReference>
<dbReference type="PANTHER" id="PTHR37316">
    <property type="entry name" value="TEICHOIC ACID GLYCEROL-PHOSPHATE PRIMASE"/>
    <property type="match status" value="1"/>
</dbReference>
<organism evidence="8 9">
    <name type="scientific">Actinomadura gamaensis</name>
    <dbReference type="NCBI Taxonomy" id="1763541"/>
    <lineage>
        <taxon>Bacteria</taxon>
        <taxon>Bacillati</taxon>
        <taxon>Actinomycetota</taxon>
        <taxon>Actinomycetes</taxon>
        <taxon>Streptosporangiales</taxon>
        <taxon>Thermomonosporaceae</taxon>
        <taxon>Actinomadura</taxon>
    </lineage>
</organism>
<comment type="caution">
    <text evidence="8">The sequence shown here is derived from an EMBL/GenBank/DDBJ whole genome shotgun (WGS) entry which is preliminary data.</text>
</comment>
<dbReference type="InterPro" id="IPR043148">
    <property type="entry name" value="TagF_C"/>
</dbReference>
<keyword evidence="9" id="KW-1185">Reference proteome</keyword>
<dbReference type="Proteomes" id="UP001595872">
    <property type="component" value="Unassembled WGS sequence"/>
</dbReference>
<evidence type="ECO:0000256" key="3">
    <source>
        <dbReference type="ARBA" id="ARBA00022475"/>
    </source>
</evidence>
<accession>A0ABV9U571</accession>
<dbReference type="SUPFAM" id="SSF53448">
    <property type="entry name" value="Nucleotide-diphospho-sugar transferases"/>
    <property type="match status" value="1"/>
</dbReference>
<evidence type="ECO:0000256" key="2">
    <source>
        <dbReference type="ARBA" id="ARBA00010488"/>
    </source>
</evidence>
<comment type="subcellular location">
    <subcellularLocation>
        <location evidence="1">Cell membrane</location>
        <topology evidence="1">Peripheral membrane protein</topology>
    </subcellularLocation>
</comment>
<keyword evidence="3" id="KW-1003">Cell membrane</keyword>
<dbReference type="InterPro" id="IPR007554">
    <property type="entry name" value="Glycerophosphate_synth"/>
</dbReference>
<dbReference type="RefSeq" id="WP_378258892.1">
    <property type="nucleotide sequence ID" value="NZ_JBHSIT010000007.1"/>
</dbReference>
<evidence type="ECO:0000256" key="4">
    <source>
        <dbReference type="ARBA" id="ARBA00022679"/>
    </source>
</evidence>
<comment type="similarity">
    <text evidence="2">Belongs to the CDP-glycerol glycerophosphotransferase family.</text>
</comment>
<name>A0ABV9U571_9ACTN</name>
<dbReference type="InterPro" id="IPR051612">
    <property type="entry name" value="Teichoic_Acid_Biosynth"/>
</dbReference>
<reference evidence="9" key="1">
    <citation type="journal article" date="2019" name="Int. J. Syst. Evol. Microbiol.">
        <title>The Global Catalogue of Microorganisms (GCM) 10K type strain sequencing project: providing services to taxonomists for standard genome sequencing and annotation.</title>
        <authorList>
            <consortium name="The Broad Institute Genomics Platform"/>
            <consortium name="The Broad Institute Genome Sequencing Center for Infectious Disease"/>
            <person name="Wu L."/>
            <person name="Ma J."/>
        </authorList>
    </citation>
    <scope>NUCLEOTIDE SEQUENCE [LARGE SCALE GENOMIC DNA]</scope>
    <source>
        <strain evidence="9">KLKA75</strain>
    </source>
</reference>
<dbReference type="Gene3D" id="3.40.50.11820">
    <property type="match status" value="1"/>
</dbReference>
<dbReference type="InterPro" id="IPR001173">
    <property type="entry name" value="Glyco_trans_2-like"/>
</dbReference>
<dbReference type="InterPro" id="IPR029044">
    <property type="entry name" value="Nucleotide-diphossugar_trans"/>
</dbReference>
<evidence type="ECO:0000256" key="5">
    <source>
        <dbReference type="ARBA" id="ARBA00022944"/>
    </source>
</evidence>
<keyword evidence="6" id="KW-0472">Membrane</keyword>
<keyword evidence="4" id="KW-0808">Transferase</keyword>
<dbReference type="Gene3D" id="3.90.550.10">
    <property type="entry name" value="Spore Coat Polysaccharide Biosynthesis Protein SpsA, Chain A"/>
    <property type="match status" value="1"/>
</dbReference>
<feature type="domain" description="Glycosyltransferase 2-like" evidence="7">
    <location>
        <begin position="6"/>
        <end position="167"/>
    </location>
</feature>
<evidence type="ECO:0000259" key="7">
    <source>
        <dbReference type="Pfam" id="PF00535"/>
    </source>
</evidence>
<gene>
    <name evidence="8" type="ORF">ACFPCY_24490</name>
</gene>
<dbReference type="Pfam" id="PF00535">
    <property type="entry name" value="Glycos_transf_2"/>
    <property type="match status" value="1"/>
</dbReference>
<dbReference type="PANTHER" id="PTHR37316:SF3">
    <property type="entry name" value="TEICHOIC ACID GLYCEROL-PHOSPHATE TRANSFERASE"/>
    <property type="match status" value="1"/>
</dbReference>
<keyword evidence="5" id="KW-0777">Teichoic acid biosynthesis</keyword>
<dbReference type="SUPFAM" id="SSF53756">
    <property type="entry name" value="UDP-Glycosyltransferase/glycogen phosphorylase"/>
    <property type="match status" value="1"/>
</dbReference>
<dbReference type="InterPro" id="IPR043149">
    <property type="entry name" value="TagF_N"/>
</dbReference>
<evidence type="ECO:0000313" key="8">
    <source>
        <dbReference type="EMBL" id="MFC4910495.1"/>
    </source>
</evidence>
<dbReference type="CDD" id="cd00761">
    <property type="entry name" value="Glyco_tranf_GTA_type"/>
    <property type="match status" value="1"/>
</dbReference>
<protein>
    <submittedName>
        <fullName evidence="8">CDP-glycerol glycerophosphotransferase family protein</fullName>
    </submittedName>
</protein>
<evidence type="ECO:0000313" key="9">
    <source>
        <dbReference type="Proteomes" id="UP001595872"/>
    </source>
</evidence>
<sequence length="1165" mass="130617">MSPLLSVVVPFYNVEAYLEACLESLARQTLSDLEVIMVDDGSTDSSATIAKNFAEKDGRFRLVQQQNQGLGPARNAGVPPATGRFLAFADSDDIIPRYAYELMVASLEETGSDLACGGVRRFGVNGLQKSVMHEKIFEVDRKGTHVREFPELLRDRTAWNKVFRRAFWDKHRFAFPPGLYEDAPVTIPAHVLASKVDVLHEPVYHWRIRETGARSITQRRTEPGNLGDRMKSVQSASSFLAKNAADLKDRYDGFALSDDIRIYVNVVDQGDDEYRATFLDLVNAFLDGVEPRLYEELPAIDRLKFHAVRQRLMPELEEIVMFSKSAPERFSAIQRPGHPGKWFGDYPFLGDPRFPDSLYELRDELELVTGVDDFSWRDGRLRIEGHAYISRLHAPEQADSTIEIELRKRRLLLMSKTLRPAVERVRRPDVTADSRQAMADHSWSGWAIELDPADLGTSDGTWHAYVTVTAHGVTRHGRISGPKGAGLWPPQREIAPGQLIKPKYTQARELVIGIQPVRAKVTSARVDGQRLLLTGWVRKEDAAYAKGHVQIDFRQGMTSVQQPLRATGGGEGGRTEFAADIDLTKLAEQTGAGDATEAIDSIDWDVSLKTRGKPKLRLAVEADLVDLRAYVSGHEYDVIATKYGNLTLVERAPRLTVTGVRWLDGTTIELTGSSGDAGTRPDRLVMRRRRSTDAHEVPLAWKGQNFTALLNGRRGELPLPSGRWDLYAPGEQGDLTVGIDRGARGNLPEPRFVGVHELELRAHRGDLLHLWIRTALTDEERGGYAQRRLQKTFFGPGNTAPLRDMVVFESYFARQYSDNPQAIYEEMVRRDLPFELVWATSDGQFTVPVGDPRIVLRGSRDYYEALSSARFIVDNVLKLSGFAKRPGQTYLQTWHGTPFKTIGYDLVQSGRIASGTTKLSRFAEDVPQWDRLLSPSPHVTGMLRRAFRYEGEVLEVGYPRNDMLFAPDREERARVVRDRLGVPHDRPIALYVPTWREDIWLTGGRTAEMVLPADGVAGALGDSWSVLVRQHHMVADRTVGIGSSVVDVTRYPDISELYLIADVVITDYSSVMFDFAATGKPLLFYVPDLDFYQDELRGTYFDLTAEAPGPLLREPDEVVQALRGIDSTRGEYAAAYAAFRQKYCAMDDGLASVRVVDHLLSLTSE</sequence>
<dbReference type="EMBL" id="JBHSIT010000007">
    <property type="protein sequence ID" value="MFC4910495.1"/>
    <property type="molecule type" value="Genomic_DNA"/>
</dbReference>